<feature type="compositionally biased region" description="Basic and acidic residues" evidence="1">
    <location>
        <begin position="1"/>
        <end position="13"/>
    </location>
</feature>
<organism evidence="2 3">
    <name type="scientific">Batillaria attramentaria</name>
    <dbReference type="NCBI Taxonomy" id="370345"/>
    <lineage>
        <taxon>Eukaryota</taxon>
        <taxon>Metazoa</taxon>
        <taxon>Spiralia</taxon>
        <taxon>Lophotrochozoa</taxon>
        <taxon>Mollusca</taxon>
        <taxon>Gastropoda</taxon>
        <taxon>Caenogastropoda</taxon>
        <taxon>Sorbeoconcha</taxon>
        <taxon>Cerithioidea</taxon>
        <taxon>Batillariidae</taxon>
        <taxon>Batillaria</taxon>
    </lineage>
</organism>
<proteinExistence type="predicted"/>
<evidence type="ECO:0000256" key="1">
    <source>
        <dbReference type="SAM" id="MobiDB-lite"/>
    </source>
</evidence>
<comment type="caution">
    <text evidence="2">The sequence shown here is derived from an EMBL/GenBank/DDBJ whole genome shotgun (WGS) entry which is preliminary data.</text>
</comment>
<sequence length="84" mass="9438">MRQQNDKPEEKIMARGGNPDLGDKKMERLCRETQSKEGLGREGLRLEKDRQLEGKKARKEIAMGIGRYIIRLTSCILGAGGDAH</sequence>
<feature type="region of interest" description="Disordered" evidence="1">
    <location>
        <begin position="1"/>
        <end position="25"/>
    </location>
</feature>
<dbReference type="EMBL" id="JACVVK020000135">
    <property type="protein sequence ID" value="KAK7489728.1"/>
    <property type="molecule type" value="Genomic_DNA"/>
</dbReference>
<accession>A0ABD0KR30</accession>
<reference evidence="2 3" key="1">
    <citation type="journal article" date="2023" name="Sci. Data">
        <title>Genome assembly of the Korean intertidal mud-creeper Batillaria attramentaria.</title>
        <authorList>
            <person name="Patra A.K."/>
            <person name="Ho P.T."/>
            <person name="Jun S."/>
            <person name="Lee S.J."/>
            <person name="Kim Y."/>
            <person name="Won Y.J."/>
        </authorList>
    </citation>
    <scope>NUCLEOTIDE SEQUENCE [LARGE SCALE GENOMIC DNA]</scope>
    <source>
        <strain evidence="2">Wonlab-2016</strain>
    </source>
</reference>
<dbReference type="Proteomes" id="UP001519460">
    <property type="component" value="Unassembled WGS sequence"/>
</dbReference>
<name>A0ABD0KR30_9CAEN</name>
<evidence type="ECO:0000313" key="2">
    <source>
        <dbReference type="EMBL" id="KAK7489728.1"/>
    </source>
</evidence>
<keyword evidence="3" id="KW-1185">Reference proteome</keyword>
<dbReference type="AlphaFoldDB" id="A0ABD0KR30"/>
<gene>
    <name evidence="2" type="ORF">BaRGS_00019123</name>
</gene>
<protein>
    <submittedName>
        <fullName evidence="2">Uncharacterized protein</fullName>
    </submittedName>
</protein>
<evidence type="ECO:0000313" key="3">
    <source>
        <dbReference type="Proteomes" id="UP001519460"/>
    </source>
</evidence>